<organism evidence="2 3">
    <name type="scientific">Neolentinus lepideus HHB14362 ss-1</name>
    <dbReference type="NCBI Taxonomy" id="1314782"/>
    <lineage>
        <taxon>Eukaryota</taxon>
        <taxon>Fungi</taxon>
        <taxon>Dikarya</taxon>
        <taxon>Basidiomycota</taxon>
        <taxon>Agaricomycotina</taxon>
        <taxon>Agaricomycetes</taxon>
        <taxon>Gloeophyllales</taxon>
        <taxon>Gloeophyllaceae</taxon>
        <taxon>Neolentinus</taxon>
    </lineage>
</organism>
<evidence type="ECO:0000256" key="1">
    <source>
        <dbReference type="SAM" id="MobiDB-lite"/>
    </source>
</evidence>
<proteinExistence type="predicted"/>
<evidence type="ECO:0000313" key="3">
    <source>
        <dbReference type="Proteomes" id="UP000076761"/>
    </source>
</evidence>
<dbReference type="AlphaFoldDB" id="A0A165S752"/>
<keyword evidence="3" id="KW-1185">Reference proteome</keyword>
<reference evidence="2 3" key="1">
    <citation type="journal article" date="2016" name="Mol. Biol. Evol.">
        <title>Comparative Genomics of Early-Diverging Mushroom-Forming Fungi Provides Insights into the Origins of Lignocellulose Decay Capabilities.</title>
        <authorList>
            <person name="Nagy L.G."/>
            <person name="Riley R."/>
            <person name="Tritt A."/>
            <person name="Adam C."/>
            <person name="Daum C."/>
            <person name="Floudas D."/>
            <person name="Sun H."/>
            <person name="Yadav J.S."/>
            <person name="Pangilinan J."/>
            <person name="Larsson K.H."/>
            <person name="Matsuura K."/>
            <person name="Barry K."/>
            <person name="Labutti K."/>
            <person name="Kuo R."/>
            <person name="Ohm R.A."/>
            <person name="Bhattacharya S.S."/>
            <person name="Shirouzu T."/>
            <person name="Yoshinaga Y."/>
            <person name="Martin F.M."/>
            <person name="Grigoriev I.V."/>
            <person name="Hibbett D.S."/>
        </authorList>
    </citation>
    <scope>NUCLEOTIDE SEQUENCE [LARGE SCALE GENOMIC DNA]</scope>
    <source>
        <strain evidence="2 3">HHB14362 ss-1</strain>
    </source>
</reference>
<dbReference type="InParanoid" id="A0A165S752"/>
<sequence>MTLIECLVCRLKTWSQGEGTIHLSEDNSPPACELLDDNYNEHDAGLEDDELLAYHAEQLHLAGTPQPDGAEGSVPPKDRNLAESKQSSV</sequence>
<accession>A0A165S752</accession>
<dbReference type="EMBL" id="KV425575">
    <property type="protein sequence ID" value="KZT24759.1"/>
    <property type="molecule type" value="Genomic_DNA"/>
</dbReference>
<gene>
    <name evidence="2" type="ORF">NEOLEDRAFT_1178854</name>
</gene>
<protein>
    <submittedName>
        <fullName evidence="2">Uncharacterized protein</fullName>
    </submittedName>
</protein>
<name>A0A165S752_9AGAM</name>
<dbReference type="Proteomes" id="UP000076761">
    <property type="component" value="Unassembled WGS sequence"/>
</dbReference>
<evidence type="ECO:0000313" key="2">
    <source>
        <dbReference type="EMBL" id="KZT24759.1"/>
    </source>
</evidence>
<feature type="region of interest" description="Disordered" evidence="1">
    <location>
        <begin position="62"/>
        <end position="89"/>
    </location>
</feature>